<organism evidence="2">
    <name type="scientific">hydrothermal vent metagenome</name>
    <dbReference type="NCBI Taxonomy" id="652676"/>
    <lineage>
        <taxon>unclassified sequences</taxon>
        <taxon>metagenomes</taxon>
        <taxon>ecological metagenomes</taxon>
    </lineage>
</organism>
<evidence type="ECO:0000259" key="1">
    <source>
        <dbReference type="Pfam" id="PF12705"/>
    </source>
</evidence>
<reference evidence="2" key="1">
    <citation type="submission" date="2018-06" db="EMBL/GenBank/DDBJ databases">
        <authorList>
            <person name="Zhirakovskaya E."/>
        </authorList>
    </citation>
    <scope>NUCLEOTIDE SEQUENCE</scope>
</reference>
<dbReference type="Pfam" id="PF12705">
    <property type="entry name" value="PDDEXK_1"/>
    <property type="match status" value="1"/>
</dbReference>
<dbReference type="InterPro" id="IPR038726">
    <property type="entry name" value="PDDEXK_AddAB-type"/>
</dbReference>
<proteinExistence type="predicted"/>
<gene>
    <name evidence="2" type="ORF">MNBD_GAMMA09-2631</name>
</gene>
<protein>
    <recommendedName>
        <fullName evidence="1">PD-(D/E)XK endonuclease-like domain-containing protein</fullName>
    </recommendedName>
</protein>
<sequence>MLMCRSMTSSATAFKRFSIPTNQPFTDALARYILSEHKNDLPDLSNIQILLPNAQAAQQMRYSLCKQASTSTGTALIGGYTGSLEQWLKQHITASTNSHEKNEYTSKKQISQASRQLILLNELKQHPDLFPVENHWQICDSLLELFDELSLSQHQWLNESTPVWVKHLQQAYQTNEDISHLNHEAKIVQTLWLAWQQQLDAMEIDDESTALKHRLLSSFNSDLKNAYFYIAGIEQLSPLEQSWCEQLSQFADVTHIIQGDLPADKNSTVNEKSPLTENKTKENELQLLHDIYTQSSSLFERTQNYKTTDNPYFLTNIKTFDAQSAEQETHAVDLKIRMSLLNGKNNIAVVTENRKLARRLRALLERANVDIQDTAGWALATTSAASVLERWLECIEQNFAYQPFIDLLKSPFFCDEDKLGEHLNLVYRFEQDIILHENIASDLRRYKTAIESRRERLNIDTNNVSERLTQLLNKVEKASHELLELFLSGQKKTSSNWIDAFINSLQNLGIYPRLAYDIAGLRVQQELTGLSATYSIVSPQMSWQDFRTWLGSTLEREQFRPHDQVSSVKIMNLQQAQYCRFDTLIIAGANAESLPGKAGNHAFFNQTVRQALHFKNWPEKKAYSFYQFRQILLSSDDILITWQAEKKGEWMPPSPWVSSLENFSQHAFKQSLKDRQLNYLLKQIKPVTEKSESLLANINTVSQAFPLPQKELIPAEFSASRHQRLIDCPYKFFASDVLRLRVLEQISLELMKSEYGEKVHLILYAFHQQAPGLPAPFKPALTNENRSLALAHIQRLSKQIFSAQIEDSIQHRGWLTRWLDTAEAYIDWQIQRQMEWHIYKLELTTEKQLATEAKLTGRLDRVDKQGSRVSIIDYKTGTPAKQQDIDLAENIQLSSYAALMDEVKNVIYLKLDKGTAKQSGFIEGDDLNTLKTDVLQRLESLISDITSSAALPAWGDTQSCSYCDMSGLCRKQMWEING</sequence>
<dbReference type="SUPFAM" id="SSF52540">
    <property type="entry name" value="P-loop containing nucleoside triphosphate hydrolases"/>
    <property type="match status" value="1"/>
</dbReference>
<dbReference type="EMBL" id="UOFI01000095">
    <property type="protein sequence ID" value="VAW67367.1"/>
    <property type="molecule type" value="Genomic_DNA"/>
</dbReference>
<dbReference type="Gene3D" id="3.90.320.10">
    <property type="match status" value="1"/>
</dbReference>
<dbReference type="InterPro" id="IPR027417">
    <property type="entry name" value="P-loop_NTPase"/>
</dbReference>
<name>A0A3B0XVU1_9ZZZZ</name>
<dbReference type="AlphaFoldDB" id="A0A3B0XVU1"/>
<feature type="domain" description="PD-(D/E)XK endonuclease-like" evidence="1">
    <location>
        <begin position="717"/>
        <end position="970"/>
    </location>
</feature>
<dbReference type="InterPro" id="IPR011604">
    <property type="entry name" value="PDDEXK-like_dom_sf"/>
</dbReference>
<accession>A0A3B0XVU1</accession>
<evidence type="ECO:0000313" key="2">
    <source>
        <dbReference type="EMBL" id="VAW67367.1"/>
    </source>
</evidence>